<protein>
    <recommendedName>
        <fullName evidence="5">Sushi domain-containing protein</fullName>
    </recommendedName>
</protein>
<keyword evidence="2" id="KW-0768">Sushi</keyword>
<keyword evidence="1" id="KW-1015">Disulfide bond</keyword>
<dbReference type="SMART" id="SM00032">
    <property type="entry name" value="CCP"/>
    <property type="match status" value="3"/>
</dbReference>
<name>A0A9Q0RMR7_BLOTA</name>
<feature type="region of interest" description="Disordered" evidence="3">
    <location>
        <begin position="196"/>
        <end position="223"/>
    </location>
</feature>
<feature type="region of interest" description="Disordered" evidence="3">
    <location>
        <begin position="307"/>
        <end position="326"/>
    </location>
</feature>
<dbReference type="Proteomes" id="UP001142055">
    <property type="component" value="Chromosome 2"/>
</dbReference>
<evidence type="ECO:0000313" key="7">
    <source>
        <dbReference type="Proteomes" id="UP001142055"/>
    </source>
</evidence>
<dbReference type="InterPro" id="IPR035976">
    <property type="entry name" value="Sushi/SCR/CCP_sf"/>
</dbReference>
<keyword evidence="7" id="KW-1185">Reference proteome</keyword>
<feature type="region of interest" description="Disordered" evidence="3">
    <location>
        <begin position="1"/>
        <end position="33"/>
    </location>
</feature>
<dbReference type="PROSITE" id="PS50923">
    <property type="entry name" value="SUSHI"/>
    <property type="match status" value="1"/>
</dbReference>
<dbReference type="AlphaFoldDB" id="A0A9Q0RMR7"/>
<dbReference type="SUPFAM" id="SSF57535">
    <property type="entry name" value="Complement control module/SCR domain"/>
    <property type="match status" value="2"/>
</dbReference>
<keyword evidence="4" id="KW-1133">Transmembrane helix</keyword>
<feature type="domain" description="Sushi" evidence="5">
    <location>
        <begin position="473"/>
        <end position="534"/>
    </location>
</feature>
<evidence type="ECO:0000259" key="5">
    <source>
        <dbReference type="PROSITE" id="PS50923"/>
    </source>
</evidence>
<proteinExistence type="predicted"/>
<keyword evidence="4" id="KW-0812">Transmembrane</keyword>
<reference evidence="6" key="1">
    <citation type="submission" date="2022-12" db="EMBL/GenBank/DDBJ databases">
        <title>Genome assemblies of Blomia tropicalis.</title>
        <authorList>
            <person name="Cui Y."/>
        </authorList>
    </citation>
    <scope>NUCLEOTIDE SEQUENCE</scope>
    <source>
        <tissue evidence="6">Adult mites</tissue>
    </source>
</reference>
<sequence length="990" mass="113266">MNSLQAPRSLIPVASRAPPPPPTSSDNSNGLVKPVAEAPSFTISNIHKIRQPSKIIKSNRPCTSLISRTISKSESTLNESDRMILNKKVKSIDQNKSTNSVNRLKEMIITQCTSNDENKSITKQSSMKLNTKIQTQPIRKLSSSINVISENDARKCDESNLKVNTNGKEQPKQQHVMEEHLYQQVDVVCESTNCETSNDEPIRSSVSTKQSASNNKSTITDVNGDDCQQWRQLEKKINDRDHKLDSLVDALSKKDQLIDRLYFEMDHMEQRIIQLTEEIYKRKQDMVEMSRKIIVLDRELKASHRQRGSYEFDRSSGSSCSGSRPFSQISYESCQSEKTLRTTTKWFKMSPLSRTFRISKRSKSKHKAISSSSNSIGGRKSDCVHELRTVLKEKDLIIADLQFETKLTTHRIEELENILRKRDEQNLAMQKKQDYLEKAIKTKLSVSIYVYCDYGESSSTTIAPLTPPYKVMGSCSRPYHSPHAKIRFASDEKIRFSENETVYFLCQENQFPHHVQKRVCRHGSWHGPPARCGKAVIANVTKLKAFKCADTQVPILNVDVNLTEEPQFQLPNNAFHFTRVNQNTILSVAGSNCYRWIIKFDRKIEIAFLLIDINVLKMKNVNNTPIINVDITHRVCKLQHNSHQVIDNDEVYGYYFFCDLKSGKGNETEQFNTDYLVMDVHTSINRTVGLEAVFVAETYKKQTKKQSVVDCGKLEIQRTGVLEQIELSYIQVNCNDSFTEPGGIKKHKFTCESNGLWQGTWPVCIPKQTCQTSEIMDNLPSSIVVEQIGNVYYVNDSEWYAIDQTWVRYSCANIESAIMVGKNDRRCMGGKWSNKIPHCTQGKSKLTDIIETNREFFLAIQPSSLNINVAIIGLILLALIIVFSLIVYLSIKFHTKKIHRTLETTKSEIEANALQKQYSHDYYTDIGLETIYEDCKEVYSTPMYELSDDVRYEAEPRALINEPEYLTMTEGIKRPIRPSPNSTSYDYSNY</sequence>
<evidence type="ECO:0000256" key="3">
    <source>
        <dbReference type="SAM" id="MobiDB-lite"/>
    </source>
</evidence>
<dbReference type="Gene3D" id="2.10.70.10">
    <property type="entry name" value="Complement Module, domain 1"/>
    <property type="match status" value="2"/>
</dbReference>
<keyword evidence="4" id="KW-0472">Membrane</keyword>
<feature type="transmembrane region" description="Helical" evidence="4">
    <location>
        <begin position="869"/>
        <end position="891"/>
    </location>
</feature>
<evidence type="ECO:0000256" key="1">
    <source>
        <dbReference type="ARBA" id="ARBA00023157"/>
    </source>
</evidence>
<organism evidence="6 7">
    <name type="scientific">Blomia tropicalis</name>
    <name type="common">Mite</name>
    <dbReference type="NCBI Taxonomy" id="40697"/>
    <lineage>
        <taxon>Eukaryota</taxon>
        <taxon>Metazoa</taxon>
        <taxon>Ecdysozoa</taxon>
        <taxon>Arthropoda</taxon>
        <taxon>Chelicerata</taxon>
        <taxon>Arachnida</taxon>
        <taxon>Acari</taxon>
        <taxon>Acariformes</taxon>
        <taxon>Sarcoptiformes</taxon>
        <taxon>Astigmata</taxon>
        <taxon>Glycyphagoidea</taxon>
        <taxon>Echimyopodidae</taxon>
        <taxon>Blomia</taxon>
    </lineage>
</organism>
<dbReference type="CDD" id="cd00033">
    <property type="entry name" value="CCP"/>
    <property type="match status" value="2"/>
</dbReference>
<dbReference type="InterPro" id="IPR000436">
    <property type="entry name" value="Sushi_SCR_CCP_dom"/>
</dbReference>
<feature type="compositionally biased region" description="Polar residues" evidence="3">
    <location>
        <begin position="204"/>
        <end position="221"/>
    </location>
</feature>
<evidence type="ECO:0000256" key="4">
    <source>
        <dbReference type="SAM" id="Phobius"/>
    </source>
</evidence>
<evidence type="ECO:0000313" key="6">
    <source>
        <dbReference type="EMBL" id="KAJ6219996.1"/>
    </source>
</evidence>
<dbReference type="EMBL" id="JAPWDV010000002">
    <property type="protein sequence ID" value="KAJ6219996.1"/>
    <property type="molecule type" value="Genomic_DNA"/>
</dbReference>
<comment type="caution">
    <text evidence="6">The sequence shown here is derived from an EMBL/GenBank/DDBJ whole genome shotgun (WGS) entry which is preliminary data.</text>
</comment>
<evidence type="ECO:0000256" key="2">
    <source>
        <dbReference type="PROSITE-ProRule" id="PRU00302"/>
    </source>
</evidence>
<accession>A0A9Q0RMR7</accession>
<comment type="caution">
    <text evidence="2">Lacks conserved residue(s) required for the propagation of feature annotation.</text>
</comment>
<gene>
    <name evidence="6" type="ORF">RDWZM_005808</name>
</gene>